<evidence type="ECO:0000313" key="2">
    <source>
        <dbReference type="EMBL" id="EOH88526.1"/>
    </source>
</evidence>
<dbReference type="AlphaFoldDB" id="R2S6R4"/>
<reference evidence="2 3" key="1">
    <citation type="submission" date="2013-02" db="EMBL/GenBank/DDBJ databases">
        <title>The Genome Sequence of Enterococcus pallens BAA-351.</title>
        <authorList>
            <consortium name="The Broad Institute Genome Sequencing Platform"/>
            <consortium name="The Broad Institute Genome Sequencing Center for Infectious Disease"/>
            <person name="Earl A.M."/>
            <person name="Gilmore M.S."/>
            <person name="Lebreton F."/>
            <person name="Walker B."/>
            <person name="Young S.K."/>
            <person name="Zeng Q."/>
            <person name="Gargeya S."/>
            <person name="Fitzgerald M."/>
            <person name="Haas B."/>
            <person name="Abouelleil A."/>
            <person name="Alvarado L."/>
            <person name="Arachchi H.M."/>
            <person name="Berlin A.M."/>
            <person name="Chapman S.B."/>
            <person name="Dewar J."/>
            <person name="Goldberg J."/>
            <person name="Griggs A."/>
            <person name="Gujja S."/>
            <person name="Hansen M."/>
            <person name="Howarth C."/>
            <person name="Imamovic A."/>
            <person name="Larimer J."/>
            <person name="McCowan C."/>
            <person name="Murphy C."/>
            <person name="Neiman D."/>
            <person name="Pearson M."/>
            <person name="Priest M."/>
            <person name="Roberts A."/>
            <person name="Saif S."/>
            <person name="Shea T."/>
            <person name="Sisk P."/>
            <person name="Sykes S."/>
            <person name="Wortman J."/>
            <person name="Nusbaum C."/>
            <person name="Birren B."/>
        </authorList>
    </citation>
    <scope>NUCLEOTIDE SEQUENCE [LARGE SCALE GENOMIC DNA]</scope>
    <source>
        <strain evidence="2 3">ATCC BAA-351</strain>
    </source>
</reference>
<organism evidence="2 3">
    <name type="scientific">Enterococcus pallens ATCC BAA-351</name>
    <dbReference type="NCBI Taxonomy" id="1158607"/>
    <lineage>
        <taxon>Bacteria</taxon>
        <taxon>Bacillati</taxon>
        <taxon>Bacillota</taxon>
        <taxon>Bacilli</taxon>
        <taxon>Lactobacillales</taxon>
        <taxon>Enterococcaceae</taxon>
        <taxon>Enterococcus</taxon>
    </lineage>
</organism>
<gene>
    <name evidence="2" type="ORF">UAU_04345</name>
</gene>
<dbReference type="EMBL" id="AJAQ01000045">
    <property type="protein sequence ID" value="EOH88526.1"/>
    <property type="molecule type" value="Genomic_DNA"/>
</dbReference>
<accession>R2S6R4</accession>
<sequence length="530" mass="63036">MYDDSKEQLFLVGDFLVVKELMDTHYQKRYLLLEYLFHNRNTLINIKEFVKILNVSYPTVKKIIVEARQDIKEMAIEKQVQLSQITNQNYLYISTSEDFTIDLIRLYYLENSLRFKLFSLLLSSRKWTLGEITKKLDIAYSPLKKELLFLKTYIADFANNIFLRSNRKIFLEGDELTIRMLYTGIFQQVYGGYKWPFGFIHLPEIYELLDILSPVLYKKFTTRFTLINYGIAITLYRSQKNTIAENKYFWEPSSDSEQLIFNQFIHQLRQKVPTIPANELTIEARFLISCLLSNSLGYQDEEIPQFFKRSNVLKEIDFLGQIEEKVQNVEHYALSSFSDQERNTIFCRLIAVFYQILIFADFLKQKALDLYVYHPFEFYENHERERSFYSIIMEKYSKKQNGFEVGFVEYVCAAYYKILFFELDKRFFHPKIKVLIFSHKAPEFLLSTRLHDIFSHFYIEIVQELNEEVDLIISDMAISKRNLLNLPRRVPIVVIQSQESTQGCELLLKQLTRIADEKYRTSKGVDKQVG</sequence>
<dbReference type="HOGENOM" id="CLU_539411_0_0_9"/>
<dbReference type="InterPro" id="IPR007737">
    <property type="entry name" value="Mga_HTH"/>
</dbReference>
<evidence type="ECO:0000313" key="3">
    <source>
        <dbReference type="Proteomes" id="UP000013782"/>
    </source>
</evidence>
<dbReference type="STRING" id="160454.RV10_GL002822"/>
<name>R2S6R4_9ENTE</name>
<evidence type="ECO:0000259" key="1">
    <source>
        <dbReference type="Pfam" id="PF05043"/>
    </source>
</evidence>
<feature type="domain" description="Mga helix-turn-helix" evidence="1">
    <location>
        <begin position="98"/>
        <end position="184"/>
    </location>
</feature>
<dbReference type="Proteomes" id="UP000013782">
    <property type="component" value="Unassembled WGS sequence"/>
</dbReference>
<dbReference type="PATRIC" id="fig|1158607.3.peg.4323"/>
<proteinExistence type="predicted"/>
<dbReference type="eggNOG" id="COG3711">
    <property type="taxonomic scope" value="Bacteria"/>
</dbReference>
<keyword evidence="3" id="KW-1185">Reference proteome</keyword>
<dbReference type="Pfam" id="PF05043">
    <property type="entry name" value="Mga"/>
    <property type="match status" value="1"/>
</dbReference>
<comment type="caution">
    <text evidence="2">The sequence shown here is derived from an EMBL/GenBank/DDBJ whole genome shotgun (WGS) entry which is preliminary data.</text>
</comment>
<dbReference type="OrthoDB" id="2192752at2"/>
<protein>
    <recommendedName>
        <fullName evidence="1">Mga helix-turn-helix domain-containing protein</fullName>
    </recommendedName>
</protein>